<keyword evidence="7" id="KW-1185">Reference proteome</keyword>
<reference evidence="7 8" key="1">
    <citation type="submission" date="2016-05" db="EMBL/GenBank/DDBJ databases">
        <title>Complete genome sequence of two 2,5-diketo-D-glunonic acid producing strain Tatumella citrea.</title>
        <authorList>
            <person name="Duan C."/>
            <person name="Yang J."/>
            <person name="Yang S."/>
        </authorList>
    </citation>
    <scope>NUCLEOTIDE SEQUENCE [LARGE SCALE GENOMIC DNA]</scope>
    <source>
        <strain evidence="6 7">ATCC 39140</strain>
        <strain evidence="5 8">DSM 13699</strain>
    </source>
</reference>
<dbReference type="KEGG" id="tci:A7K98_08235"/>
<dbReference type="Pfam" id="PF00440">
    <property type="entry name" value="TetR_N"/>
    <property type="match status" value="1"/>
</dbReference>
<dbReference type="PANTHER" id="PTHR30055">
    <property type="entry name" value="HTH-TYPE TRANSCRIPTIONAL REGULATOR RUTR"/>
    <property type="match status" value="1"/>
</dbReference>
<dbReference type="InterPro" id="IPR036271">
    <property type="entry name" value="Tet_transcr_reg_TetR-rel_C_sf"/>
</dbReference>
<dbReference type="Gene3D" id="1.10.357.10">
    <property type="entry name" value="Tetracycline Repressor, domain 2"/>
    <property type="match status" value="1"/>
</dbReference>
<keyword evidence="2 3" id="KW-0238">DNA-binding</keyword>
<dbReference type="GO" id="GO:0003700">
    <property type="term" value="F:DNA-binding transcription factor activity"/>
    <property type="evidence" value="ECO:0007669"/>
    <property type="project" value="TreeGrafter"/>
</dbReference>
<evidence type="ECO:0000313" key="8">
    <source>
        <dbReference type="Proteomes" id="UP000195814"/>
    </source>
</evidence>
<dbReference type="PROSITE" id="PS50977">
    <property type="entry name" value="HTH_TETR_2"/>
    <property type="match status" value="1"/>
</dbReference>
<dbReference type="EMBL" id="CP015579">
    <property type="protein sequence ID" value="ARU93765.1"/>
    <property type="molecule type" value="Genomic_DNA"/>
</dbReference>
<evidence type="ECO:0000259" key="4">
    <source>
        <dbReference type="PROSITE" id="PS50977"/>
    </source>
</evidence>
<dbReference type="Gene3D" id="1.10.10.60">
    <property type="entry name" value="Homeodomain-like"/>
    <property type="match status" value="1"/>
</dbReference>
<dbReference type="InterPro" id="IPR009057">
    <property type="entry name" value="Homeodomain-like_sf"/>
</dbReference>
<dbReference type="PRINTS" id="PR00455">
    <property type="entry name" value="HTHTETR"/>
</dbReference>
<evidence type="ECO:0000256" key="3">
    <source>
        <dbReference type="PROSITE-ProRule" id="PRU00335"/>
    </source>
</evidence>
<evidence type="ECO:0000313" key="5">
    <source>
        <dbReference type="EMBL" id="ARU93765.1"/>
    </source>
</evidence>
<evidence type="ECO:0000313" key="6">
    <source>
        <dbReference type="EMBL" id="ARU97803.1"/>
    </source>
</evidence>
<dbReference type="Proteomes" id="UP000195814">
    <property type="component" value="Chromosome"/>
</dbReference>
<feature type="domain" description="HTH tetR-type" evidence="4">
    <location>
        <begin position="18"/>
        <end position="78"/>
    </location>
</feature>
<keyword evidence="1" id="KW-0175">Coiled coil</keyword>
<evidence type="ECO:0000256" key="2">
    <source>
        <dbReference type="ARBA" id="ARBA00023125"/>
    </source>
</evidence>
<dbReference type="AlphaFoldDB" id="A0A1Y0L7M3"/>
<dbReference type="InterPro" id="IPR050109">
    <property type="entry name" value="HTH-type_TetR-like_transc_reg"/>
</dbReference>
<protein>
    <submittedName>
        <fullName evidence="5">TetR family transcriptional regulator</fullName>
    </submittedName>
</protein>
<dbReference type="Proteomes" id="UP000195729">
    <property type="component" value="Chromosome"/>
</dbReference>
<dbReference type="RefSeq" id="WP_087488126.1">
    <property type="nucleotide sequence ID" value="NZ_CP015579.1"/>
</dbReference>
<gene>
    <name evidence="5" type="ORF">A7K98_08235</name>
    <name evidence="6" type="ORF">A7K99_08235</name>
</gene>
<feature type="DNA-binding region" description="H-T-H motif" evidence="3">
    <location>
        <begin position="41"/>
        <end position="60"/>
    </location>
</feature>
<dbReference type="EMBL" id="CP015581">
    <property type="protein sequence ID" value="ARU97803.1"/>
    <property type="molecule type" value="Genomic_DNA"/>
</dbReference>
<dbReference type="InterPro" id="IPR001647">
    <property type="entry name" value="HTH_TetR"/>
</dbReference>
<dbReference type="SUPFAM" id="SSF48498">
    <property type="entry name" value="Tetracyclin repressor-like, C-terminal domain"/>
    <property type="match status" value="1"/>
</dbReference>
<name>A0A1Y0L7M3_TATCI</name>
<evidence type="ECO:0000313" key="7">
    <source>
        <dbReference type="Proteomes" id="UP000195729"/>
    </source>
</evidence>
<sequence>MKNTALPEHPQPRTKPAEVRLDELMDAAQQLFVSKGFEATTVSDIVRDAGVAKGTFYHYFASKNEMLDALRERFTRQFIATIQQAVDSCAAGDSIGRLRAWCHAGVAAYLQGMDLHDMLYHDHHYHTRGNRDRDAVLSQILAILSAGQEAGSWKSDDLQLTAILMYHGMHGAVDNIVVSDPLQAERLGEALTRQFMQLLSCQPDQAINVSVS</sequence>
<accession>A0A1Y0L7M3</accession>
<dbReference type="GO" id="GO:0000976">
    <property type="term" value="F:transcription cis-regulatory region binding"/>
    <property type="evidence" value="ECO:0007669"/>
    <property type="project" value="TreeGrafter"/>
</dbReference>
<dbReference type="PANTHER" id="PTHR30055:SF183">
    <property type="entry name" value="NUCLEOID OCCLUSION FACTOR SLMA"/>
    <property type="match status" value="1"/>
</dbReference>
<proteinExistence type="predicted"/>
<organism evidence="5 8">
    <name type="scientific">Tatumella citrea</name>
    <name type="common">Pantoea citrea</name>
    <dbReference type="NCBI Taxonomy" id="53336"/>
    <lineage>
        <taxon>Bacteria</taxon>
        <taxon>Pseudomonadati</taxon>
        <taxon>Pseudomonadota</taxon>
        <taxon>Gammaproteobacteria</taxon>
        <taxon>Enterobacterales</taxon>
        <taxon>Erwiniaceae</taxon>
        <taxon>Tatumella</taxon>
    </lineage>
</organism>
<evidence type="ECO:0000256" key="1">
    <source>
        <dbReference type="ARBA" id="ARBA00023054"/>
    </source>
</evidence>
<dbReference type="SUPFAM" id="SSF46689">
    <property type="entry name" value="Homeodomain-like"/>
    <property type="match status" value="1"/>
</dbReference>
<dbReference type="OrthoDB" id="116240at2"/>
<dbReference type="InterPro" id="IPR023772">
    <property type="entry name" value="DNA-bd_HTH_TetR-type_CS"/>
</dbReference>
<dbReference type="PROSITE" id="PS01081">
    <property type="entry name" value="HTH_TETR_1"/>
    <property type="match status" value="1"/>
</dbReference>